<evidence type="ECO:0000313" key="3">
    <source>
        <dbReference type="Proteomes" id="UP000675554"/>
    </source>
</evidence>
<gene>
    <name evidence="2" type="ORF">KDA82_28255</name>
</gene>
<reference evidence="2" key="1">
    <citation type="submission" date="2021-04" db="EMBL/GenBank/DDBJ databases">
        <title>Sequencing of actinobacteria type strains.</title>
        <authorList>
            <person name="Nguyen G.-S."/>
            <person name="Wentzel A."/>
        </authorList>
    </citation>
    <scope>NUCLEOTIDE SEQUENCE</scope>
    <source>
        <strain evidence="2">DSM 42095</strain>
    </source>
</reference>
<evidence type="ECO:0000256" key="1">
    <source>
        <dbReference type="ARBA" id="ARBA00010617"/>
    </source>
</evidence>
<organism evidence="2 3">
    <name type="scientific">Streptomyces daliensis</name>
    <dbReference type="NCBI Taxonomy" id="299421"/>
    <lineage>
        <taxon>Bacteria</taxon>
        <taxon>Bacillati</taxon>
        <taxon>Actinomycetota</taxon>
        <taxon>Actinomycetes</taxon>
        <taxon>Kitasatosporales</taxon>
        <taxon>Streptomycetaceae</taxon>
        <taxon>Streptomyces</taxon>
    </lineage>
</organism>
<dbReference type="PRINTS" id="PR00359">
    <property type="entry name" value="BP450"/>
</dbReference>
<sequence length="401" mass="43976">MFGTRFINDDRAQLYREMRQEHGPLAPVTLLGDVPAWLVLGYRELHQITSNPALFTRDSGIWNQWDRIPADWPLLPMVGRQPSILYETGARHQRRSSLVSDALAAVDPFELRHHAERFADRLIDGFCGRGDGDLVAEYAKVLPALVLARLYGFGDEEGASLVPSINALVDGSEGALEGRDRIQAAMRGLLASRRAAPGADVATRMLHHAYADEFSFEEIVEDMMVNIVAGHQPTADWIGNSLRLTFTDDRFSASLSGGRHSVGEAMNEVLWEETPTQNVAGRWAARDTQLGGKRVRGGDLLILSLAAANADPQVRPDQHSFTGGNNAFLSFGHGDHRCPYPAQDIAEAIARTGIEVLLDRLPDADLAVSRQALVWRPSPWLRGLESLPVHFTPTIAVGDAG</sequence>
<comment type="similarity">
    <text evidence="1">Belongs to the cytochrome P450 family.</text>
</comment>
<comment type="caution">
    <text evidence="2">The sequence shown here is derived from an EMBL/GenBank/DDBJ whole genome shotgun (WGS) entry which is preliminary data.</text>
</comment>
<dbReference type="PANTHER" id="PTHR46696">
    <property type="entry name" value="P450, PUTATIVE (EUROFUNG)-RELATED"/>
    <property type="match status" value="1"/>
</dbReference>
<keyword evidence="3" id="KW-1185">Reference proteome</keyword>
<name>A0A8T4IZU6_9ACTN</name>
<evidence type="ECO:0000313" key="2">
    <source>
        <dbReference type="EMBL" id="MBR7676830.1"/>
    </source>
</evidence>
<dbReference type="GO" id="GO:0005506">
    <property type="term" value="F:iron ion binding"/>
    <property type="evidence" value="ECO:0007669"/>
    <property type="project" value="InterPro"/>
</dbReference>
<dbReference type="Proteomes" id="UP000675554">
    <property type="component" value="Unassembled WGS sequence"/>
</dbReference>
<dbReference type="GO" id="GO:0016705">
    <property type="term" value="F:oxidoreductase activity, acting on paired donors, with incorporation or reduction of molecular oxygen"/>
    <property type="evidence" value="ECO:0007669"/>
    <property type="project" value="InterPro"/>
</dbReference>
<dbReference type="GO" id="GO:0020037">
    <property type="term" value="F:heme binding"/>
    <property type="evidence" value="ECO:0007669"/>
    <property type="project" value="InterPro"/>
</dbReference>
<accession>A0A8T4IZU6</accession>
<dbReference type="InterPro" id="IPR002397">
    <property type="entry name" value="Cyt_P450_B"/>
</dbReference>
<dbReference type="InterPro" id="IPR036396">
    <property type="entry name" value="Cyt_P450_sf"/>
</dbReference>
<dbReference type="CDD" id="cd20623">
    <property type="entry name" value="CYP_unk"/>
    <property type="match status" value="1"/>
</dbReference>
<dbReference type="PANTHER" id="PTHR46696:SF1">
    <property type="entry name" value="CYTOCHROME P450 YJIB-RELATED"/>
    <property type="match status" value="1"/>
</dbReference>
<dbReference type="Gene3D" id="1.10.630.10">
    <property type="entry name" value="Cytochrome P450"/>
    <property type="match status" value="1"/>
</dbReference>
<dbReference type="EMBL" id="JAGSMN010000756">
    <property type="protein sequence ID" value="MBR7676830.1"/>
    <property type="molecule type" value="Genomic_DNA"/>
</dbReference>
<dbReference type="SUPFAM" id="SSF48264">
    <property type="entry name" value="Cytochrome P450"/>
    <property type="match status" value="1"/>
</dbReference>
<dbReference type="AlphaFoldDB" id="A0A8T4IZU6"/>
<dbReference type="GO" id="GO:0004497">
    <property type="term" value="F:monooxygenase activity"/>
    <property type="evidence" value="ECO:0007669"/>
    <property type="project" value="InterPro"/>
</dbReference>
<protein>
    <submittedName>
        <fullName evidence="2">Cytochrome P450</fullName>
    </submittedName>
</protein>
<proteinExistence type="inferred from homology"/>